<reference evidence="2" key="1">
    <citation type="journal article" date="2011" name="J. Bacteriol.">
        <title>Complete genome sequences of two hemotropic Mycoplasmas, Mycoplasma haemofelis strain Ohio2 and Mycoplasma suis strain Illinois.</title>
        <authorList>
            <person name="Messick J.B."/>
            <person name="Santos A.P."/>
            <person name="Guimaraes A.M."/>
        </authorList>
    </citation>
    <scope>NUCLEOTIDE SEQUENCE [LARGE SCALE GENOMIC DNA]</scope>
    <source>
        <strain evidence="2">Illinois</strain>
    </source>
</reference>
<evidence type="ECO:0000313" key="2">
    <source>
        <dbReference type="EMBL" id="ADX98158.1"/>
    </source>
</evidence>
<name>F0QRN8_MYCSL</name>
<evidence type="ECO:0000313" key="3">
    <source>
        <dbReference type="Proteomes" id="UP000007484"/>
    </source>
</evidence>
<evidence type="ECO:0000256" key="1">
    <source>
        <dbReference type="SAM" id="MobiDB-lite"/>
    </source>
</evidence>
<feature type="region of interest" description="Disordered" evidence="1">
    <location>
        <begin position="1"/>
        <end position="33"/>
    </location>
</feature>
<dbReference type="Proteomes" id="UP000007484">
    <property type="component" value="Chromosome"/>
</dbReference>
<organism evidence="2 3">
    <name type="scientific">Mycoplasma suis (strain Illinois)</name>
    <dbReference type="NCBI Taxonomy" id="768700"/>
    <lineage>
        <taxon>Bacteria</taxon>
        <taxon>Bacillati</taxon>
        <taxon>Mycoplasmatota</taxon>
        <taxon>Mollicutes</taxon>
        <taxon>Mycoplasmataceae</taxon>
        <taxon>Mycoplasma</taxon>
    </lineage>
</organism>
<protein>
    <submittedName>
        <fullName evidence="2">Uncharacterized protein</fullName>
    </submittedName>
</protein>
<dbReference type="KEGG" id="mss:MSU_0626"/>
<sequence length="33" mass="3742">MERRENNRPPSPSNFSPKNDLKKSKGGLSPLLF</sequence>
<dbReference type="AlphaFoldDB" id="F0QRN8"/>
<gene>
    <name evidence="2" type="ordered locus">MSU_0626</name>
</gene>
<accession>F0QRN8</accession>
<proteinExistence type="predicted"/>
<dbReference type="HOGENOM" id="CLU_3382806_0_0_14"/>
<keyword evidence="3" id="KW-1185">Reference proteome</keyword>
<dbReference type="EMBL" id="CP002525">
    <property type="protein sequence ID" value="ADX98158.1"/>
    <property type="molecule type" value="Genomic_DNA"/>
</dbReference>